<organism evidence="2">
    <name type="scientific">hydrothermal vent metagenome</name>
    <dbReference type="NCBI Taxonomy" id="652676"/>
    <lineage>
        <taxon>unclassified sequences</taxon>
        <taxon>metagenomes</taxon>
        <taxon>ecological metagenomes</taxon>
    </lineage>
</organism>
<dbReference type="InterPro" id="IPR013424">
    <property type="entry name" value="Ice-binding_C"/>
</dbReference>
<evidence type="ECO:0000256" key="1">
    <source>
        <dbReference type="SAM" id="Phobius"/>
    </source>
</evidence>
<proteinExistence type="predicted"/>
<name>A0A3B1B3Z8_9ZZZZ</name>
<reference evidence="2" key="1">
    <citation type="submission" date="2018-06" db="EMBL/GenBank/DDBJ databases">
        <authorList>
            <person name="Zhirakovskaya E."/>
        </authorList>
    </citation>
    <scope>NUCLEOTIDE SEQUENCE</scope>
</reference>
<keyword evidence="1" id="KW-1133">Transmembrane helix</keyword>
<protein>
    <recommendedName>
        <fullName evidence="3">PEP-CTERM protein-sorting domain-containing protein</fullName>
    </recommendedName>
</protein>
<gene>
    <name evidence="2" type="ORF">MNBD_GAMMA24-360</name>
</gene>
<sequence>MSITNSFKSILVGFGMLLLAFNVSAYPLLTFDGGMVYDSESKLFAVGAGLTGSEDIGSAPKFAGSSFQFTGLLDTSSVSTNTYGTIAKFTGSTSGSAPLLSVVDGDGFTLLKGELTGLMMRGLDGSTIGVLDAQFNPTSGTLLNEFAVGAKLFALQLNLSTNFASNLFYKGYGGKVDGRLYAPASVSVPEPGVLVLFMLGLGLLVMTTWKKSGQKF</sequence>
<dbReference type="EMBL" id="UOFZ01000091">
    <property type="protein sequence ID" value="VAX13069.1"/>
    <property type="molecule type" value="Genomic_DNA"/>
</dbReference>
<dbReference type="NCBIfam" id="TIGR02595">
    <property type="entry name" value="PEP_CTERM"/>
    <property type="match status" value="1"/>
</dbReference>
<keyword evidence="1" id="KW-0812">Transmembrane</keyword>
<feature type="transmembrane region" description="Helical" evidence="1">
    <location>
        <begin position="192"/>
        <end position="209"/>
    </location>
</feature>
<keyword evidence="1" id="KW-0472">Membrane</keyword>
<dbReference type="AlphaFoldDB" id="A0A3B1B3Z8"/>
<accession>A0A3B1B3Z8</accession>
<evidence type="ECO:0000313" key="2">
    <source>
        <dbReference type="EMBL" id="VAX13069.1"/>
    </source>
</evidence>
<evidence type="ECO:0008006" key="3">
    <source>
        <dbReference type="Google" id="ProtNLM"/>
    </source>
</evidence>